<protein>
    <recommendedName>
        <fullName evidence="3 7">ER membrane protein complex subunit 3</fullName>
    </recommendedName>
</protein>
<dbReference type="InterPro" id="IPR008568">
    <property type="entry name" value="EMC3"/>
</dbReference>
<keyword evidence="5 8" id="KW-1133">Transmembrane helix</keyword>
<evidence type="ECO:0000256" key="7">
    <source>
        <dbReference type="PIRNR" id="PIRNR010045"/>
    </source>
</evidence>
<comment type="function">
    <text evidence="7">The EMC seems to be required for efficient folding of proteins in the endoplasmic reticulum (ER).</text>
</comment>
<comment type="subcellular location">
    <subcellularLocation>
        <location evidence="1">Membrane</location>
        <topology evidence="1">Multi-pass membrane protein</topology>
    </subcellularLocation>
</comment>
<evidence type="ECO:0000256" key="2">
    <source>
        <dbReference type="ARBA" id="ARBA00005376"/>
    </source>
</evidence>
<keyword evidence="10" id="KW-1185">Reference proteome</keyword>
<organism evidence="9 10">
    <name type="scientific">Batrachochytrium salamandrivorans</name>
    <dbReference type="NCBI Taxonomy" id="1357716"/>
    <lineage>
        <taxon>Eukaryota</taxon>
        <taxon>Fungi</taxon>
        <taxon>Fungi incertae sedis</taxon>
        <taxon>Chytridiomycota</taxon>
        <taxon>Chytridiomycota incertae sedis</taxon>
        <taxon>Chytridiomycetes</taxon>
        <taxon>Rhizophydiales</taxon>
        <taxon>Rhizophydiales incertae sedis</taxon>
        <taxon>Batrachochytrium</taxon>
    </lineage>
</organism>
<keyword evidence="6 8" id="KW-0472">Membrane</keyword>
<evidence type="ECO:0000256" key="4">
    <source>
        <dbReference type="ARBA" id="ARBA00022692"/>
    </source>
</evidence>
<gene>
    <name evidence="9" type="ORF">BASA50_001392</name>
</gene>
<dbReference type="EMBL" id="JAFCIX010000567">
    <property type="protein sequence ID" value="KAH6587259.1"/>
    <property type="molecule type" value="Genomic_DNA"/>
</dbReference>
<accession>A0ABQ8EVG4</accession>
<dbReference type="SMART" id="SM01415">
    <property type="entry name" value="DUF106"/>
    <property type="match status" value="1"/>
</dbReference>
<keyword evidence="4 8" id="KW-0812">Transmembrane</keyword>
<evidence type="ECO:0000256" key="3">
    <source>
        <dbReference type="ARBA" id="ARBA00020822"/>
    </source>
</evidence>
<evidence type="ECO:0000313" key="10">
    <source>
        <dbReference type="Proteomes" id="UP001648503"/>
    </source>
</evidence>
<sequence>MIAAAVDRQSIYLDPAIRNWVLLPIMAVMVLVGILRHHATQLLHSTPKANLKQLRETASLMRARLLRSPNAADLPYTAFASRKAFLIESFEKGVYLKTPVVENAPPANPMADAGAMEPMMDMMKKNMAMIVPQTLIMSWITFFFTGFVLIRLPFPLTLRFKTMLQRDIQTSDMDVTWVSALSWYFLNLFGLRSIYTLILGDADSADGMQDMQQMQMGAPQPMQQPAEIAKMFTSEKEYLDLAVHEWGIKNAEEVLLRKYGKLPPLSASLSNKKNL</sequence>
<feature type="transmembrane region" description="Helical" evidence="8">
    <location>
        <begin position="129"/>
        <end position="154"/>
    </location>
</feature>
<feature type="transmembrane region" description="Helical" evidence="8">
    <location>
        <begin position="17"/>
        <end position="35"/>
    </location>
</feature>
<dbReference type="PANTHER" id="PTHR13116:SF5">
    <property type="entry name" value="ER MEMBRANE PROTEIN COMPLEX SUBUNIT 3"/>
    <property type="match status" value="1"/>
</dbReference>
<dbReference type="Pfam" id="PF01956">
    <property type="entry name" value="EMC3_TMCO1"/>
    <property type="match status" value="1"/>
</dbReference>
<reference evidence="9 10" key="1">
    <citation type="submission" date="2021-02" db="EMBL/GenBank/DDBJ databases">
        <title>Variation within the Batrachochytrium salamandrivorans European outbreak.</title>
        <authorList>
            <person name="Kelly M."/>
            <person name="Pasmans F."/>
            <person name="Shea T.P."/>
            <person name="Munoz J.F."/>
            <person name="Carranza S."/>
            <person name="Cuomo C.A."/>
            <person name="Martel A."/>
        </authorList>
    </citation>
    <scope>NUCLEOTIDE SEQUENCE [LARGE SCALE GENOMIC DNA]</scope>
    <source>
        <strain evidence="9 10">AMFP18/2</strain>
    </source>
</reference>
<dbReference type="InterPro" id="IPR002809">
    <property type="entry name" value="EMC3/TMCO1"/>
</dbReference>
<dbReference type="PIRSF" id="PIRSF010045">
    <property type="entry name" value="DUF850_TM_euk"/>
    <property type="match status" value="1"/>
</dbReference>
<evidence type="ECO:0000256" key="5">
    <source>
        <dbReference type="ARBA" id="ARBA00022989"/>
    </source>
</evidence>
<evidence type="ECO:0000256" key="8">
    <source>
        <dbReference type="SAM" id="Phobius"/>
    </source>
</evidence>
<evidence type="ECO:0000313" key="9">
    <source>
        <dbReference type="EMBL" id="KAH6587259.1"/>
    </source>
</evidence>
<dbReference type="PANTHER" id="PTHR13116">
    <property type="entry name" value="ER MEMBRANE PROTEIN COMPLEX SUBUNIT 3"/>
    <property type="match status" value="1"/>
</dbReference>
<evidence type="ECO:0000256" key="1">
    <source>
        <dbReference type="ARBA" id="ARBA00004141"/>
    </source>
</evidence>
<dbReference type="Proteomes" id="UP001648503">
    <property type="component" value="Unassembled WGS sequence"/>
</dbReference>
<proteinExistence type="inferred from homology"/>
<comment type="similarity">
    <text evidence="2 7">Belongs to the EMC3 family.</text>
</comment>
<comment type="caution">
    <text evidence="9">The sequence shown here is derived from an EMBL/GenBank/DDBJ whole genome shotgun (WGS) entry which is preliminary data.</text>
</comment>
<name>A0ABQ8EVG4_9FUNG</name>
<evidence type="ECO:0000256" key="6">
    <source>
        <dbReference type="ARBA" id="ARBA00023136"/>
    </source>
</evidence>